<organism evidence="3 4">
    <name type="scientific">Edaphobacillus lindanitolerans</name>
    <dbReference type="NCBI Taxonomy" id="550447"/>
    <lineage>
        <taxon>Bacteria</taxon>
        <taxon>Bacillati</taxon>
        <taxon>Bacillota</taxon>
        <taxon>Bacilli</taxon>
        <taxon>Bacillales</taxon>
        <taxon>Bacillaceae</taxon>
        <taxon>Edaphobacillus</taxon>
    </lineage>
</organism>
<accession>A0A1U7PR02</accession>
<keyword evidence="2" id="KW-0732">Signal</keyword>
<feature type="signal peptide" evidence="2">
    <location>
        <begin position="1"/>
        <end position="20"/>
    </location>
</feature>
<dbReference type="InterPro" id="IPR011042">
    <property type="entry name" value="6-blade_b-propeller_TolB-like"/>
</dbReference>
<dbReference type="SUPFAM" id="SSF82171">
    <property type="entry name" value="DPP6 N-terminal domain-like"/>
    <property type="match status" value="1"/>
</dbReference>
<evidence type="ECO:0000313" key="3">
    <source>
        <dbReference type="EMBL" id="SIT92702.1"/>
    </source>
</evidence>
<protein>
    <submittedName>
        <fullName evidence="3">WD40-like Beta Propeller Repeat</fullName>
    </submittedName>
</protein>
<sequence length="342" mass="37122">MKRPLLIALILIGAATAASAAAGLALQKPENETEEGFSGVYDVTADGSIAVVSFTEGRPGIYLLDEEAASSGPLAESGTDSRINSLSFSPDGRSIAFTVSPKDPAAGGLKSIIRLLDLESGTERAVFQDKGLITELTFSPDDPDLIYFLRAGVFENYSPVAAQHPHDFDVHEYRLSENNTRPLTDLKAYDMQSLDVPAGSDSVYFSMFGDEEYESAEETFDATQQIYRIPEEGGTPEPAGDGYPRDVYGFAIIPDGGAIYQAVSKTSDEGIFEYELFRSDSGQGNGRQLTRMRTHAGNPVLSPDGKTLWFVEDRNFGKERPDFHLYRMPADGGTPEALFPAE</sequence>
<dbReference type="RefSeq" id="WP_076759861.1">
    <property type="nucleotide sequence ID" value="NZ_FTPL01000005.1"/>
</dbReference>
<dbReference type="OrthoDB" id="2386786at2"/>
<dbReference type="InterPro" id="IPR011659">
    <property type="entry name" value="WD40"/>
</dbReference>
<keyword evidence="4" id="KW-1185">Reference proteome</keyword>
<comment type="similarity">
    <text evidence="1">Belongs to the TolB family.</text>
</comment>
<evidence type="ECO:0000256" key="2">
    <source>
        <dbReference type="SAM" id="SignalP"/>
    </source>
</evidence>
<dbReference type="Gene3D" id="2.120.10.30">
    <property type="entry name" value="TolB, C-terminal domain"/>
    <property type="match status" value="2"/>
</dbReference>
<evidence type="ECO:0000313" key="4">
    <source>
        <dbReference type="Proteomes" id="UP000187550"/>
    </source>
</evidence>
<dbReference type="Proteomes" id="UP000187550">
    <property type="component" value="Unassembled WGS sequence"/>
</dbReference>
<dbReference type="Pfam" id="PF07676">
    <property type="entry name" value="PD40"/>
    <property type="match status" value="2"/>
</dbReference>
<dbReference type="AlphaFoldDB" id="A0A1U7PR02"/>
<proteinExistence type="inferred from homology"/>
<feature type="chain" id="PRO_5012866339" evidence="2">
    <location>
        <begin position="21"/>
        <end position="342"/>
    </location>
</feature>
<dbReference type="PANTHER" id="PTHR36842">
    <property type="entry name" value="PROTEIN TOLB HOMOLOG"/>
    <property type="match status" value="1"/>
</dbReference>
<name>A0A1U7PR02_9BACI</name>
<reference evidence="4" key="1">
    <citation type="submission" date="2017-01" db="EMBL/GenBank/DDBJ databases">
        <authorList>
            <person name="Varghese N."/>
            <person name="Submissions S."/>
        </authorList>
    </citation>
    <scope>NUCLEOTIDE SEQUENCE [LARGE SCALE GENOMIC DNA]</scope>
    <source>
        <strain evidence="4">MNA4</strain>
    </source>
</reference>
<gene>
    <name evidence="3" type="ORF">SAMN05428946_2839</name>
</gene>
<evidence type="ECO:0000256" key="1">
    <source>
        <dbReference type="ARBA" id="ARBA00009820"/>
    </source>
</evidence>
<dbReference type="PANTHER" id="PTHR36842:SF2">
    <property type="entry name" value="SLR0505 PROTEIN"/>
    <property type="match status" value="1"/>
</dbReference>
<dbReference type="EMBL" id="FTPL01000005">
    <property type="protein sequence ID" value="SIT92702.1"/>
    <property type="molecule type" value="Genomic_DNA"/>
</dbReference>
<dbReference type="STRING" id="550447.SAMN05428946_2839"/>